<reference evidence="2 3" key="1">
    <citation type="journal article" date="2016" name="Nature">
        <title>Redefining the invertebrate RNA virosphere.</title>
        <authorList>
            <person name="Shi M."/>
            <person name="Lin X.D."/>
            <person name="Tian J.H."/>
            <person name="Chen L.J."/>
            <person name="Chen X."/>
            <person name="Li C.X."/>
            <person name="Qin X.C."/>
            <person name="Li J."/>
            <person name="Cao J.P."/>
            <person name="Eden J.S."/>
            <person name="Buchmann J."/>
            <person name="Wang W."/>
            <person name="Xu J."/>
            <person name="Holmes E.C."/>
            <person name="Zhang Y.Z."/>
        </authorList>
    </citation>
    <scope>NUCLEOTIDE SEQUENCE [LARGE SCALE GENOMIC DNA]</scope>
    <source>
        <strain evidence="2 3">BHJJX25971</strain>
    </source>
</reference>
<sequence>MANFRLPVVRCTLVVTVCLLAQSGHSLLLVSRQYSGQLSRPSSVYTSVGATDQTTELLPVTFHASKARVGEFRTDNFATANVKIPNAEDFTYLVTGETTSGTEFAIRLSYTRANYNASYELKYAFPILSTSFQSDFQLCWTDGPDLTEECGGDINNIPDLELWDCLRKYVKGGYHTNEFCSNDNVCKPEDDPLPNKDATSRVQKLTPREYHHYNTTGKIKEYLGYKENYHYVIPKSGGCLGNSHQTWWKKRLLNGEYRQGHFQANVLDHKTTQNCGTGSCTPQAIARSHFQEWVVGGINTVVIAELVEDFTDFELQVSPEYGAAFETCYITPNSNTCDFGEDASITFTKAVRPSRKGIYAIMLNCGTATCTLHDVARWVYDGNLDDEWPILKWQGMPGPGCAKLGSDTWFSPPYYLKSHDAFETNHEGLRFGNDKTSDGDCGWDRTRILQTAEQLLDGITTLDDCKPRSITYPPLTEVHRPVSENYACEPNQYVENGGYYSQPFQAEFYECDGVENEFRIRIATGEIIVTDPPGVDISLCEYSITGFYGIEEGVTLKLSGCRPLADPYNDYEFIKLNIITIGPSFAGGLTSRQTTYSTVDTNSILMNMPDALNALIIEEQYSQTRLTIDATNILSGDDIFGPGVDNNSSGGDGGFWHTVFGRFFSILLICIAIVLLFMAFSGCLKIYADRSVKIKSD</sequence>
<organism evidence="2 3">
    <name type="scientific">Beihai hermit crab virus 4</name>
    <dbReference type="NCBI Taxonomy" id="1922391"/>
    <lineage>
        <taxon>Viruses</taxon>
        <taxon>Riboviria</taxon>
        <taxon>Orthornavirae</taxon>
        <taxon>Pisuviricota</taxon>
        <taxon>Pisoniviricetes</taxon>
        <taxon>Nidovirales</taxon>
        <taxon>Ronidovirineae</taxon>
        <taxon>Euroniviridae</taxon>
        <taxon>Ceronivirinae</taxon>
        <taxon>Paguronivirus</taxon>
        <taxon>Behecravirus</taxon>
        <taxon>Paguronivirus eremitae</taxon>
        <taxon>Paguronivirus 1</taxon>
    </lineage>
</organism>
<keyword evidence="1" id="KW-0472">Membrane</keyword>
<dbReference type="OrthoDB" id="18940at10239"/>
<protein>
    <submittedName>
        <fullName evidence="2">Putative glycoprotein 2</fullName>
    </submittedName>
</protein>
<feature type="transmembrane region" description="Helical" evidence="1">
    <location>
        <begin position="663"/>
        <end position="688"/>
    </location>
</feature>
<evidence type="ECO:0000256" key="1">
    <source>
        <dbReference type="SAM" id="Phobius"/>
    </source>
</evidence>
<proteinExistence type="predicted"/>
<keyword evidence="1" id="KW-1133">Transmembrane helix</keyword>
<evidence type="ECO:0000313" key="3">
    <source>
        <dbReference type="Proteomes" id="UP000203544"/>
    </source>
</evidence>
<name>A0A1L3KIS2_9NIDO</name>
<accession>A0A1L3KIS2</accession>
<dbReference type="EMBL" id="KX883627">
    <property type="protein sequence ID" value="APG77311.1"/>
    <property type="molecule type" value="Genomic_RNA"/>
</dbReference>
<dbReference type="Proteomes" id="UP000203544">
    <property type="component" value="Segment"/>
</dbReference>
<dbReference type="GeneID" id="30745586"/>
<keyword evidence="1" id="KW-0812">Transmembrane</keyword>
<dbReference type="KEGG" id="vg:30745586"/>
<evidence type="ECO:0000313" key="2">
    <source>
        <dbReference type="EMBL" id="APG77311.1"/>
    </source>
</evidence>
<keyword evidence="3" id="KW-1185">Reference proteome</keyword>
<dbReference type="RefSeq" id="YP_009333327.1">
    <property type="nucleotide sequence ID" value="NC_032490.1"/>
</dbReference>